<evidence type="ECO:0000313" key="2">
    <source>
        <dbReference type="Proteomes" id="UP000094444"/>
    </source>
</evidence>
<dbReference type="OrthoDB" id="5346581at2759"/>
<name>A0A2P5IAX1_DIAHE</name>
<dbReference type="AlphaFoldDB" id="A0A2P5IAX1"/>
<protein>
    <submittedName>
        <fullName evidence="1">Uncharacterized protein</fullName>
    </submittedName>
</protein>
<evidence type="ECO:0000313" key="1">
    <source>
        <dbReference type="EMBL" id="POS79586.1"/>
    </source>
</evidence>
<comment type="caution">
    <text evidence="1">The sequence shown here is derived from an EMBL/GenBank/DDBJ whole genome shotgun (WGS) entry which is preliminary data.</text>
</comment>
<reference evidence="1" key="1">
    <citation type="submission" date="2017-09" db="EMBL/GenBank/DDBJ databases">
        <title>Polyketide synthases of a Diaporthe helianthi virulent isolate.</title>
        <authorList>
            <person name="Baroncelli R."/>
        </authorList>
    </citation>
    <scope>NUCLEOTIDE SEQUENCE [LARGE SCALE GENOMIC DNA]</scope>
    <source>
        <strain evidence="1">7/96</strain>
    </source>
</reference>
<sequence length="335" mass="39070">MSLKPWWDYPGRNDPKYDTVPPPERLETTTAEQALDENHLEEYLRAIKNVLSTDLAETTFAQLVDGLPLYSVVSNLAHYELEKNEPAYNHRTLCAGVLEKTRAFHASFEPHKLDIRATVLQRYQSAPVGSRASKLPFIELIAVAIHTTAAHLFKKVDGGLHQNEEYPSDEWYKEVVHRRRKPTPFSLWLYDDPKQYPDGNADVAGYWAEDQIFGGIVLFDRGESGAEMNGLWFHSSRDGFTDHVYALKDEQTASLLSFLKSEPGEVQCPFPIQEHKDSVRRDWQISIPKFNIYRDRWERKSRFRSYWWYDHFQSRCRAFDEDPIRHPEWGHEGDP</sequence>
<dbReference type="InParanoid" id="A0A2P5IAX1"/>
<keyword evidence="2" id="KW-1185">Reference proteome</keyword>
<accession>A0A2P5IAX1</accession>
<gene>
    <name evidence="1" type="ORF">DHEL01_v202032</name>
</gene>
<dbReference type="EMBL" id="MAVT02000103">
    <property type="protein sequence ID" value="POS79586.1"/>
    <property type="molecule type" value="Genomic_DNA"/>
</dbReference>
<organism evidence="1 2">
    <name type="scientific">Diaporthe helianthi</name>
    <dbReference type="NCBI Taxonomy" id="158607"/>
    <lineage>
        <taxon>Eukaryota</taxon>
        <taxon>Fungi</taxon>
        <taxon>Dikarya</taxon>
        <taxon>Ascomycota</taxon>
        <taxon>Pezizomycotina</taxon>
        <taxon>Sordariomycetes</taxon>
        <taxon>Sordariomycetidae</taxon>
        <taxon>Diaporthales</taxon>
        <taxon>Diaporthaceae</taxon>
        <taxon>Diaporthe</taxon>
    </lineage>
</organism>
<dbReference type="Proteomes" id="UP000094444">
    <property type="component" value="Unassembled WGS sequence"/>
</dbReference>
<proteinExistence type="predicted"/>